<evidence type="ECO:0000256" key="7">
    <source>
        <dbReference type="ARBA" id="ARBA00023135"/>
    </source>
</evidence>
<keyword evidence="6" id="KW-0256">Endoplasmic reticulum</keyword>
<dbReference type="GO" id="GO:0005783">
    <property type="term" value="C:endoplasmic reticulum"/>
    <property type="evidence" value="ECO:0007669"/>
    <property type="project" value="UniProtKB-SubCell"/>
</dbReference>
<organism evidence="12 13">
    <name type="scientific">Torulaspora globosa</name>
    <dbReference type="NCBI Taxonomy" id="48254"/>
    <lineage>
        <taxon>Eukaryota</taxon>
        <taxon>Fungi</taxon>
        <taxon>Dikarya</taxon>
        <taxon>Ascomycota</taxon>
        <taxon>Saccharomycotina</taxon>
        <taxon>Saccharomycetes</taxon>
        <taxon>Saccharomycetales</taxon>
        <taxon>Saccharomycetaceae</taxon>
        <taxon>Torulaspora</taxon>
    </lineage>
</organism>
<evidence type="ECO:0000256" key="6">
    <source>
        <dbReference type="ARBA" id="ARBA00022824"/>
    </source>
</evidence>
<dbReference type="Gene3D" id="1.25.40.10">
    <property type="entry name" value="Tetratricopeptide repeat domain"/>
    <property type="match status" value="1"/>
</dbReference>
<feature type="compositionally biased region" description="Basic and acidic residues" evidence="10">
    <location>
        <begin position="620"/>
        <end position="630"/>
    </location>
</feature>
<name>A0A7H9HVA0_9SACH</name>
<dbReference type="InterPro" id="IPR026270">
    <property type="entry name" value="SRP72"/>
</dbReference>
<feature type="region of interest" description="Disordered" evidence="10">
    <location>
        <begin position="586"/>
        <end position="644"/>
    </location>
</feature>
<dbReference type="GO" id="GO:0006614">
    <property type="term" value="P:SRP-dependent cotranslational protein targeting to membrane"/>
    <property type="evidence" value="ECO:0007669"/>
    <property type="project" value="UniProtKB-UniRule"/>
</dbReference>
<keyword evidence="13" id="KW-1185">Reference proteome</keyword>
<dbReference type="Proteomes" id="UP000510647">
    <property type="component" value="Chromosome 5"/>
</dbReference>
<evidence type="ECO:0000256" key="3">
    <source>
        <dbReference type="ARBA" id="ARBA00007676"/>
    </source>
</evidence>
<dbReference type="PANTHER" id="PTHR14094:SF9">
    <property type="entry name" value="SIGNAL RECOGNITION PARTICLE SUBUNIT SRP72"/>
    <property type="match status" value="1"/>
</dbReference>
<comment type="function">
    <text evidence="9">Component of the signal recognition particle (SRP) complex, a ribonucleoprotein complex that mediates the cotranslational targeting of secretory and membrane proteins to the endoplasmic reticulum (ER).</text>
</comment>
<keyword evidence="8 9" id="KW-0687">Ribonucleoprotein</keyword>
<keyword evidence="5 9" id="KW-0963">Cytoplasm</keyword>
<protein>
    <recommendedName>
        <fullName evidence="4 9">Signal recognition particle subunit SRP72</fullName>
    </recommendedName>
</protein>
<evidence type="ECO:0000256" key="5">
    <source>
        <dbReference type="ARBA" id="ARBA00022490"/>
    </source>
</evidence>
<evidence type="ECO:0000256" key="9">
    <source>
        <dbReference type="PIRNR" id="PIRNR038922"/>
    </source>
</evidence>
<evidence type="ECO:0000256" key="8">
    <source>
        <dbReference type="ARBA" id="ARBA00023274"/>
    </source>
</evidence>
<evidence type="ECO:0000256" key="2">
    <source>
        <dbReference type="ARBA" id="ARBA00004496"/>
    </source>
</evidence>
<dbReference type="InterPro" id="IPR013699">
    <property type="entry name" value="Signal_recog_part_SRP72_RNA-bd"/>
</dbReference>
<keyword evidence="7 9" id="KW-0733">Signal recognition particle</keyword>
<evidence type="ECO:0000256" key="1">
    <source>
        <dbReference type="ARBA" id="ARBA00004240"/>
    </source>
</evidence>
<evidence type="ECO:0000313" key="12">
    <source>
        <dbReference type="EMBL" id="QLQ81193.1"/>
    </source>
</evidence>
<evidence type="ECO:0000256" key="10">
    <source>
        <dbReference type="SAM" id="MobiDB-lite"/>
    </source>
</evidence>
<feature type="domain" description="Signal recognition particle SRP72 subunit RNA-binding" evidence="11">
    <location>
        <begin position="565"/>
        <end position="604"/>
    </location>
</feature>
<dbReference type="GO" id="GO:0005786">
    <property type="term" value="C:signal recognition particle, endoplasmic reticulum targeting"/>
    <property type="evidence" value="ECO:0007669"/>
    <property type="project" value="UniProtKB-UniRule"/>
</dbReference>
<dbReference type="AlphaFoldDB" id="A0A7H9HVA0"/>
<dbReference type="PANTHER" id="PTHR14094">
    <property type="entry name" value="SIGNAL RECOGNITION PARTICLE 72"/>
    <property type="match status" value="1"/>
</dbReference>
<evidence type="ECO:0000256" key="4">
    <source>
        <dbReference type="ARBA" id="ARBA00018350"/>
    </source>
</evidence>
<comment type="similarity">
    <text evidence="3 9">Belongs to the SRP72 family.</text>
</comment>
<dbReference type="OrthoDB" id="5421607at2759"/>
<comment type="subcellular location">
    <subcellularLocation>
        <location evidence="2 9">Cytoplasm</location>
    </subcellularLocation>
    <subcellularLocation>
        <location evidence="1">Endoplasmic reticulum</location>
    </subcellularLocation>
</comment>
<gene>
    <name evidence="12" type="ORF">HG537_0E05480</name>
</gene>
<dbReference type="InterPro" id="IPR011990">
    <property type="entry name" value="TPR-like_helical_dom_sf"/>
</dbReference>
<reference evidence="12 13" key="1">
    <citation type="submission" date="2020-06" db="EMBL/GenBank/DDBJ databases">
        <title>The yeast mating-type switching endonuclease HO is a domesticated member of an unorthodox homing genetic element family.</title>
        <authorList>
            <person name="Coughlan A.Y."/>
            <person name="Lombardi L."/>
            <person name="Braun-Galleani S."/>
            <person name="Martos A.R."/>
            <person name="Galeote V."/>
            <person name="Bigey F."/>
            <person name="Dequin S."/>
            <person name="Byrne K.P."/>
            <person name="Wolfe K.H."/>
        </authorList>
    </citation>
    <scope>NUCLEOTIDE SEQUENCE [LARGE SCALE GENOMIC DNA]</scope>
    <source>
        <strain evidence="12 13">CBS2947</strain>
    </source>
</reference>
<feature type="compositionally biased region" description="Basic and acidic residues" evidence="10">
    <location>
        <begin position="588"/>
        <end position="601"/>
    </location>
</feature>
<feature type="compositionally biased region" description="Basic residues" evidence="10">
    <location>
        <begin position="631"/>
        <end position="644"/>
    </location>
</feature>
<dbReference type="Pfam" id="PF08492">
    <property type="entry name" value="SRP72"/>
    <property type="match status" value="1"/>
</dbReference>
<dbReference type="EMBL" id="CP059271">
    <property type="protein sequence ID" value="QLQ81193.1"/>
    <property type="molecule type" value="Genomic_DNA"/>
</dbReference>
<sequence>MANESLTQLLSQLNVQSTKDEFVKVEKTCMEILNNGSESVDLGAVLKAYLVALIKQDKYDQGFRILCEKKEIAERYSDEIGLERLYIYYKLNETRKFEELYKELVPEPIDAIVDKTEVETLSIRGFLHVRAQFCYKNGLYDETHKIYHYLASHNSRKTDNDLELQCNERVPLTANASLPVEVDVSTITEESYDLLYNNSMILSARGEYEQAIKVLEKAREMVIKDGYENDINAIDLQLSFVHQMIGNAKQSKELLDKLISKLDKNSPIGLLANMNKKAFVNFSKYKTNLNLVLRELNPESLNGINKQQFTQEQWSAIKRNLLFLHLFNNDSIQSKSSLLSRTLHNYRKVVNNVNLESYKSQAKKLYHQALKMIEGGPNGSVIGFLLLTVQLQVMEKQWDNAIRLGERFLNKLWEIRPTPETQSSSDRENIQAICYILLELYKITGRNNSKSILLNHLIKDFSSHNLSAQASSEISFWKHIAFENLEQTDLRNAKSLFEKISKCCNHPLINKILSDEALDAEEGVQITQGVDIEAMISAGVKPLEQTKASDNVSNLFMVKKARSDRVRDRKKKERLARFIRHHGIKGPLDPERWLPKKDRSSYRPRKRQLAKQTQGGAVSKKAEQALDISKRSSKASKKTKNRKK</sequence>
<proteinExistence type="inferred from homology"/>
<accession>A0A7H9HVA0</accession>
<dbReference type="PIRSF" id="PIRSF038922">
    <property type="entry name" value="SRP72"/>
    <property type="match status" value="1"/>
</dbReference>
<evidence type="ECO:0000259" key="11">
    <source>
        <dbReference type="Pfam" id="PF08492"/>
    </source>
</evidence>
<dbReference type="GO" id="GO:0043022">
    <property type="term" value="F:ribosome binding"/>
    <property type="evidence" value="ECO:0007669"/>
    <property type="project" value="TreeGrafter"/>
</dbReference>
<dbReference type="SUPFAM" id="SSF48452">
    <property type="entry name" value="TPR-like"/>
    <property type="match status" value="1"/>
</dbReference>
<dbReference type="GO" id="GO:0008312">
    <property type="term" value="F:7S RNA binding"/>
    <property type="evidence" value="ECO:0007669"/>
    <property type="project" value="InterPro"/>
</dbReference>
<evidence type="ECO:0000313" key="13">
    <source>
        <dbReference type="Proteomes" id="UP000510647"/>
    </source>
</evidence>